<dbReference type="InterPro" id="IPR036412">
    <property type="entry name" value="HAD-like_sf"/>
</dbReference>
<evidence type="ECO:0000313" key="4">
    <source>
        <dbReference type="Proteomes" id="UP000297737"/>
    </source>
</evidence>
<dbReference type="InterPro" id="IPR051400">
    <property type="entry name" value="HAD-like_hydrolase"/>
</dbReference>
<dbReference type="PANTHER" id="PTHR46470">
    <property type="entry name" value="N-ACYLNEURAMINATE-9-PHOSPHATASE"/>
    <property type="match status" value="1"/>
</dbReference>
<dbReference type="Pfam" id="PF00702">
    <property type="entry name" value="Hydrolase"/>
    <property type="match status" value="1"/>
</dbReference>
<name>A0A4Y9ELC7_9SPHN</name>
<sequence>MKLHNADLFAQRPAAVLLDLDNTLYAYAPCNAAGMAAAAELAYSLHGISAADFMQCFNDARAELKARLGPVAASHSRLLYFQRTIERAGFASQPFAVLQLEQAFWRAYLDAAVLFPHALDFLDDLRIAGVPAVIVTDLTAQIQLRKMILLGIDKMVDWLVTSEESGADKPAALGFELALAKLGGVEGPVWFIGDSIDGDMVGAKAAIDAVTLLKVDRGAVSHPAVDASFSDFAALRRLFARTSL</sequence>
<reference evidence="3 4" key="1">
    <citation type="submission" date="2019-02" db="EMBL/GenBank/DDBJ databases">
        <title>Polymorphobacter sp. isolated from the lake at the Tibet of China.</title>
        <authorList>
            <person name="Li A."/>
        </authorList>
    </citation>
    <scope>NUCLEOTIDE SEQUENCE [LARGE SCALE GENOMIC DNA]</scope>
    <source>
        <strain evidence="3 4">DJ1R-1</strain>
    </source>
</reference>
<proteinExistence type="predicted"/>
<dbReference type="RefSeq" id="WP_135246831.1">
    <property type="nucleotide sequence ID" value="NZ_SIHO01000003.1"/>
</dbReference>
<evidence type="ECO:0000256" key="2">
    <source>
        <dbReference type="ARBA" id="ARBA00022842"/>
    </source>
</evidence>
<keyword evidence="2" id="KW-0460">Magnesium</keyword>
<gene>
    <name evidence="3" type="ORF">EUV02_13625</name>
</gene>
<keyword evidence="4" id="KW-1185">Reference proteome</keyword>
<evidence type="ECO:0000256" key="1">
    <source>
        <dbReference type="ARBA" id="ARBA00022801"/>
    </source>
</evidence>
<dbReference type="Gene3D" id="1.10.150.520">
    <property type="match status" value="1"/>
</dbReference>
<keyword evidence="1 3" id="KW-0378">Hydrolase</keyword>
<comment type="caution">
    <text evidence="3">The sequence shown here is derived from an EMBL/GenBank/DDBJ whole genome shotgun (WGS) entry which is preliminary data.</text>
</comment>
<organism evidence="3 4">
    <name type="scientific">Glacieibacterium arshaanense</name>
    <dbReference type="NCBI Taxonomy" id="2511025"/>
    <lineage>
        <taxon>Bacteria</taxon>
        <taxon>Pseudomonadati</taxon>
        <taxon>Pseudomonadota</taxon>
        <taxon>Alphaproteobacteria</taxon>
        <taxon>Sphingomonadales</taxon>
        <taxon>Sphingosinicellaceae</taxon>
        <taxon>Glacieibacterium</taxon>
    </lineage>
</organism>
<protein>
    <submittedName>
        <fullName evidence="3">HAD family hydrolase</fullName>
    </submittedName>
</protein>
<dbReference type="Gene3D" id="3.40.50.1000">
    <property type="entry name" value="HAD superfamily/HAD-like"/>
    <property type="match status" value="1"/>
</dbReference>
<dbReference type="Proteomes" id="UP000297737">
    <property type="component" value="Unassembled WGS sequence"/>
</dbReference>
<dbReference type="AlphaFoldDB" id="A0A4Y9ELC7"/>
<evidence type="ECO:0000313" key="3">
    <source>
        <dbReference type="EMBL" id="TFU01327.1"/>
    </source>
</evidence>
<dbReference type="SFLD" id="SFLDS00003">
    <property type="entry name" value="Haloacid_Dehalogenase"/>
    <property type="match status" value="1"/>
</dbReference>
<dbReference type="GO" id="GO:0016787">
    <property type="term" value="F:hydrolase activity"/>
    <property type="evidence" value="ECO:0007669"/>
    <property type="project" value="UniProtKB-KW"/>
</dbReference>
<dbReference type="SUPFAM" id="SSF56784">
    <property type="entry name" value="HAD-like"/>
    <property type="match status" value="1"/>
</dbReference>
<accession>A0A4Y9ELC7</accession>
<dbReference type="SFLD" id="SFLDG01129">
    <property type="entry name" value="C1.5:_HAD__Beta-PGM__Phosphata"/>
    <property type="match status" value="1"/>
</dbReference>
<dbReference type="EMBL" id="SIHO01000003">
    <property type="protein sequence ID" value="TFU01327.1"/>
    <property type="molecule type" value="Genomic_DNA"/>
</dbReference>
<dbReference type="InterPro" id="IPR023214">
    <property type="entry name" value="HAD_sf"/>
</dbReference>
<dbReference type="OrthoDB" id="148966at2"/>